<keyword evidence="3 4" id="KW-0808">Transferase</keyword>
<dbReference type="NCBIfam" id="TIGR03540">
    <property type="entry name" value="DapC_direct"/>
    <property type="match status" value="1"/>
</dbReference>
<dbReference type="InterPro" id="IPR015424">
    <property type="entry name" value="PyrdxlP-dep_Trfase"/>
</dbReference>
<evidence type="ECO:0000256" key="1">
    <source>
        <dbReference type="ARBA" id="ARBA00001933"/>
    </source>
</evidence>
<dbReference type="PROSITE" id="PS00105">
    <property type="entry name" value="AA_TRANSFER_CLASS_1"/>
    <property type="match status" value="1"/>
</dbReference>
<dbReference type="PANTHER" id="PTHR42832:SF3">
    <property type="entry name" value="L-GLUTAMINE--4-(METHYLSULFANYL)-2-OXOBUTANOATE AMINOTRANSFERASE"/>
    <property type="match status" value="1"/>
</dbReference>
<dbReference type="Gene3D" id="3.40.640.10">
    <property type="entry name" value="Type I PLP-dependent aspartate aminotransferase-like (Major domain)"/>
    <property type="match status" value="1"/>
</dbReference>
<dbReference type="PANTHER" id="PTHR42832">
    <property type="entry name" value="AMINO ACID AMINOTRANSFERASE"/>
    <property type="match status" value="1"/>
</dbReference>
<dbReference type="InterPro" id="IPR015421">
    <property type="entry name" value="PyrdxlP-dep_Trfase_major"/>
</dbReference>
<reference evidence="6 7" key="1">
    <citation type="submission" date="2017-11" db="EMBL/GenBank/DDBJ databases">
        <title>Isolation and Characterization of Family Methanocellaceae Species from Potential Methane Hydrate Area Offshore Southwestern Taiwan.</title>
        <authorList>
            <person name="Zhang W.-L."/>
            <person name="Chen W.-C."/>
            <person name="Lai M.-C."/>
            <person name="Chen S.-C."/>
        </authorList>
    </citation>
    <scope>NUCLEOTIDE SEQUENCE [LARGE SCALE GENOMIC DNA]</scope>
    <source>
        <strain evidence="6 7">CWC-04</strain>
    </source>
</reference>
<gene>
    <name evidence="6" type="ORF">CUJ83_07620</name>
</gene>
<dbReference type="InterPro" id="IPR015422">
    <property type="entry name" value="PyrdxlP-dep_Trfase_small"/>
</dbReference>
<evidence type="ECO:0000313" key="6">
    <source>
        <dbReference type="EMBL" id="MCD1294865.1"/>
    </source>
</evidence>
<dbReference type="EMBL" id="PGCK01000005">
    <property type="protein sequence ID" value="MCD1294865.1"/>
    <property type="molecule type" value="Genomic_DNA"/>
</dbReference>
<evidence type="ECO:0000256" key="4">
    <source>
        <dbReference type="RuleBase" id="RU000481"/>
    </source>
</evidence>
<sequence>MVMYANRINSIPPYLFAEVDRAKQQKIKEGVDIIDLGVGDPDLPSPDYVIESLCKAVKDPETHQYPSYSGSNVFRGEVAEWFKARFGVTLDSTKEIITLIGSKEGVAHIPLAFVNPGEYALCPNPAYPVYSIGTILADGKPYDMPLLSENGFKPDLSKIPKEVIKNTNLMFVNYPNNPTGAVADKSFFREVIDFGKDNDIVIAHDNAYSEMGYDGYKAPSILEMPGAMDCCIELHSLSKTSNMTGWRIGFAVGNADIVAGLGKVKMNVDSGAFLAIQMAAIDALKRSDEFSAKMNNIYQERRDALLVGLKALGIDMPKPKATFYVWAPVPKGNDSIGYAKYLLDKAGIVATPGIGFGKYGEGYVRFSLTKSVGRINEAVERMKKL</sequence>
<dbReference type="Proteomes" id="UP001320159">
    <property type="component" value="Unassembled WGS sequence"/>
</dbReference>
<name>A0AAP2REZ3_9EURY</name>
<evidence type="ECO:0000259" key="5">
    <source>
        <dbReference type="Pfam" id="PF00155"/>
    </source>
</evidence>
<keyword evidence="7" id="KW-1185">Reference proteome</keyword>
<evidence type="ECO:0000256" key="2">
    <source>
        <dbReference type="ARBA" id="ARBA00022576"/>
    </source>
</evidence>
<organism evidence="6 7">
    <name type="scientific">Methanooceanicella nereidis</name>
    <dbReference type="NCBI Taxonomy" id="2052831"/>
    <lineage>
        <taxon>Archaea</taxon>
        <taxon>Methanobacteriati</taxon>
        <taxon>Methanobacteriota</taxon>
        <taxon>Stenosarchaea group</taxon>
        <taxon>Methanomicrobia</taxon>
        <taxon>Methanocellales</taxon>
        <taxon>Methanocellaceae</taxon>
        <taxon>Methanooceanicella</taxon>
    </lineage>
</organism>
<dbReference type="AlphaFoldDB" id="A0AAP2REZ3"/>
<feature type="domain" description="Aminotransferase class I/classII large" evidence="5">
    <location>
        <begin position="32"/>
        <end position="381"/>
    </location>
</feature>
<dbReference type="GO" id="GO:0009089">
    <property type="term" value="P:lysine biosynthetic process via diaminopimelate"/>
    <property type="evidence" value="ECO:0007669"/>
    <property type="project" value="InterPro"/>
</dbReference>
<proteinExistence type="inferred from homology"/>
<dbReference type="Gene3D" id="3.90.1150.10">
    <property type="entry name" value="Aspartate Aminotransferase, domain 1"/>
    <property type="match status" value="1"/>
</dbReference>
<comment type="similarity">
    <text evidence="4">Belongs to the class-I pyridoxal-phosphate-dependent aminotransferase family.</text>
</comment>
<dbReference type="SUPFAM" id="SSF53383">
    <property type="entry name" value="PLP-dependent transferases"/>
    <property type="match status" value="1"/>
</dbReference>
<accession>A0AAP2REZ3</accession>
<dbReference type="CDD" id="cd00609">
    <property type="entry name" value="AAT_like"/>
    <property type="match status" value="1"/>
</dbReference>
<protein>
    <recommendedName>
        <fullName evidence="4">Aminotransferase</fullName>
        <ecNumber evidence="4">2.6.1.-</ecNumber>
    </recommendedName>
</protein>
<evidence type="ECO:0000313" key="7">
    <source>
        <dbReference type="Proteomes" id="UP001320159"/>
    </source>
</evidence>
<comment type="cofactor">
    <cofactor evidence="1 4">
        <name>pyridoxal 5'-phosphate</name>
        <dbReference type="ChEBI" id="CHEBI:597326"/>
    </cofactor>
</comment>
<evidence type="ECO:0000256" key="3">
    <source>
        <dbReference type="ARBA" id="ARBA00022679"/>
    </source>
</evidence>
<keyword evidence="2 4" id="KW-0032">Aminotransferase</keyword>
<dbReference type="InterPro" id="IPR004838">
    <property type="entry name" value="NHTrfase_class1_PyrdxlP-BS"/>
</dbReference>
<comment type="caution">
    <text evidence="6">The sequence shown here is derived from an EMBL/GenBank/DDBJ whole genome shotgun (WGS) entry which is preliminary data.</text>
</comment>
<dbReference type="InterPro" id="IPR019881">
    <property type="entry name" value="DAP-NH2Trfase_DapL_Desulfo"/>
</dbReference>
<dbReference type="GO" id="GO:0010285">
    <property type="term" value="F:L,L-diaminopimelate aminotransferase activity"/>
    <property type="evidence" value="ECO:0007669"/>
    <property type="project" value="InterPro"/>
</dbReference>
<dbReference type="EC" id="2.6.1.-" evidence="4"/>
<dbReference type="NCBIfam" id="NF006756">
    <property type="entry name" value="PRK09276.1"/>
    <property type="match status" value="1"/>
</dbReference>
<dbReference type="Pfam" id="PF00155">
    <property type="entry name" value="Aminotran_1_2"/>
    <property type="match status" value="1"/>
</dbReference>
<dbReference type="InterPro" id="IPR004839">
    <property type="entry name" value="Aminotransferase_I/II_large"/>
</dbReference>
<dbReference type="GO" id="GO:0030170">
    <property type="term" value="F:pyridoxal phosphate binding"/>
    <property type="evidence" value="ECO:0007669"/>
    <property type="project" value="InterPro"/>
</dbReference>
<dbReference type="InterPro" id="IPR050881">
    <property type="entry name" value="LL-DAP_aminotransferase"/>
</dbReference>